<dbReference type="AlphaFoldDB" id="X0UZG4"/>
<accession>X0UZG4</accession>
<dbReference type="SUPFAM" id="SSF51556">
    <property type="entry name" value="Metallo-dependent hydrolases"/>
    <property type="match status" value="1"/>
</dbReference>
<name>X0UZG4_9ZZZZ</name>
<feature type="non-terminal residue" evidence="1">
    <location>
        <position position="1"/>
    </location>
</feature>
<gene>
    <name evidence="1" type="ORF">S01H1_44222</name>
</gene>
<sequence length="79" mass="9058">HPKEGLGHYSRPSSGQENKYLGIDMDVEQLKRLKYVRGMENPSECMQNVARWMIKHGYSDGEIAKIVGGNGLRLLREVW</sequence>
<reference evidence="1" key="1">
    <citation type="journal article" date="2014" name="Front. Microbiol.">
        <title>High frequency of phylogenetically diverse reductive dehalogenase-homologous genes in deep subseafloor sedimentary metagenomes.</title>
        <authorList>
            <person name="Kawai M."/>
            <person name="Futagami T."/>
            <person name="Toyoda A."/>
            <person name="Takaki Y."/>
            <person name="Nishi S."/>
            <person name="Hori S."/>
            <person name="Arai W."/>
            <person name="Tsubouchi T."/>
            <person name="Morono Y."/>
            <person name="Uchiyama I."/>
            <person name="Ito T."/>
            <person name="Fujiyama A."/>
            <person name="Inagaki F."/>
            <person name="Takami H."/>
        </authorList>
    </citation>
    <scope>NUCLEOTIDE SEQUENCE</scope>
    <source>
        <strain evidence="1">Expedition CK06-06</strain>
    </source>
</reference>
<dbReference type="Gene3D" id="3.20.20.140">
    <property type="entry name" value="Metal-dependent hydrolases"/>
    <property type="match status" value="1"/>
</dbReference>
<dbReference type="InterPro" id="IPR032466">
    <property type="entry name" value="Metal_Hydrolase"/>
</dbReference>
<organism evidence="1">
    <name type="scientific">marine sediment metagenome</name>
    <dbReference type="NCBI Taxonomy" id="412755"/>
    <lineage>
        <taxon>unclassified sequences</taxon>
        <taxon>metagenomes</taxon>
        <taxon>ecological metagenomes</taxon>
    </lineage>
</organism>
<dbReference type="EMBL" id="BARS01028201">
    <property type="protein sequence ID" value="GAG05683.1"/>
    <property type="molecule type" value="Genomic_DNA"/>
</dbReference>
<evidence type="ECO:0008006" key="2">
    <source>
        <dbReference type="Google" id="ProtNLM"/>
    </source>
</evidence>
<comment type="caution">
    <text evidence="1">The sequence shown here is derived from an EMBL/GenBank/DDBJ whole genome shotgun (WGS) entry which is preliminary data.</text>
</comment>
<evidence type="ECO:0000313" key="1">
    <source>
        <dbReference type="EMBL" id="GAG05683.1"/>
    </source>
</evidence>
<protein>
    <recommendedName>
        <fullName evidence="2">Membrane dipeptidase</fullName>
    </recommendedName>
</protein>
<proteinExistence type="predicted"/>